<evidence type="ECO:0000313" key="3">
    <source>
        <dbReference type="Proteomes" id="UP000253850"/>
    </source>
</evidence>
<dbReference type="Proteomes" id="UP000253850">
    <property type="component" value="Chromosome"/>
</dbReference>
<dbReference type="InterPro" id="IPR029063">
    <property type="entry name" value="SAM-dependent_MTases_sf"/>
</dbReference>
<dbReference type="SUPFAM" id="SSF53335">
    <property type="entry name" value="S-adenosyl-L-methionine-dependent methyltransferases"/>
    <property type="match status" value="1"/>
</dbReference>
<dbReference type="GO" id="GO:0008168">
    <property type="term" value="F:methyltransferase activity"/>
    <property type="evidence" value="ECO:0007669"/>
    <property type="project" value="UniProtKB-KW"/>
</dbReference>
<dbReference type="AlphaFoldDB" id="A0AAX2A7Q5"/>
<sequence>MKIAYISFMPNPINGVEKKIIQMVKASKDYDIDFYILNNNLDNVEDNLIYKKFDIFNIPFSLKLQQQLFTHLLISKNVDFNKYEYIVLRYVGACSLGSSYFFYKYGNKIFSEHHTNEDIEYKEYRKGFINWIKFGLESYCSKRNLKYVKGIIGVTKEIVDIELKKSGKKSSFTFSNGINNEIIPFTPAKEFDNKVLKVIFIASNEASWHGLDKLVLAIREYKGTVKIELHIVGGFDTTRYEDINIISHGFLQGKELDNLFMKMNIGVSSLGLERLGLKSASVLKSREYMSRGIPFIYSYIDEDFLDSDLALYLNKVDIQSIINYLNNITEEHFQKMRDFSSSNLDWKHKIKDLHHYIQKHECSFQNIILDFACERFINRGIFKGSSILELGFGEGNDLIELHQNGFITYGVEVLDFKYKETERKLKELGIDAEKLQLANSKKFILNNSNNSINAVFSNQVFEHIEDMEQVASELNRVMKLNGLIYSEYAATYPFIDSHTGLPPLHLLKNKKVIYICFLILKKLKRWDRKNFTKVYLYYRRYLYYRSYKEVNSIFKKYGFYVSDITYKRREHRLQKDGIGTFIELIKYKIFKKTGSSQSLGIVVKIYLKIHAFLYKYTKNRVVLIEKIKEL</sequence>
<organism evidence="2 4">
    <name type="scientific">Halarcobacter bivalviorum</name>
    <dbReference type="NCBI Taxonomy" id="663364"/>
    <lineage>
        <taxon>Bacteria</taxon>
        <taxon>Pseudomonadati</taxon>
        <taxon>Campylobacterota</taxon>
        <taxon>Epsilonproteobacteria</taxon>
        <taxon>Campylobacterales</taxon>
        <taxon>Arcobacteraceae</taxon>
        <taxon>Halarcobacter</taxon>
    </lineage>
</organism>
<accession>A0AAX2A7Q5</accession>
<name>A0AAX2A7Q5_9BACT</name>
<dbReference type="GO" id="GO:0032259">
    <property type="term" value="P:methylation"/>
    <property type="evidence" value="ECO:0007669"/>
    <property type="project" value="UniProtKB-KW"/>
</dbReference>
<evidence type="ECO:0000313" key="4">
    <source>
        <dbReference type="Proteomes" id="UP000289193"/>
    </source>
</evidence>
<keyword evidence="1" id="KW-0489">Methyltransferase</keyword>
<dbReference type="EMBL" id="CP031217">
    <property type="protein sequence ID" value="AXH13448.1"/>
    <property type="molecule type" value="Genomic_DNA"/>
</dbReference>
<dbReference type="Gene3D" id="3.40.50.2000">
    <property type="entry name" value="Glycogen Phosphorylase B"/>
    <property type="match status" value="1"/>
</dbReference>
<evidence type="ECO:0000313" key="2">
    <source>
        <dbReference type="EMBL" id="RXK09954.1"/>
    </source>
</evidence>
<dbReference type="SUPFAM" id="SSF53756">
    <property type="entry name" value="UDP-Glycosyltransferase/glycogen phosphorylase"/>
    <property type="match status" value="1"/>
</dbReference>
<evidence type="ECO:0000313" key="1">
    <source>
        <dbReference type="EMBL" id="AXH13448.1"/>
    </source>
</evidence>
<reference evidence="1 3" key="2">
    <citation type="submission" date="2018-07" db="EMBL/GenBank/DDBJ databases">
        <title>Complete genome of the Arcobacter bivalviorum type strain LMG 26154.</title>
        <authorList>
            <person name="Miller W.G."/>
            <person name="Yee E."/>
            <person name="Bono J.L."/>
        </authorList>
    </citation>
    <scope>NUCLEOTIDE SEQUENCE [LARGE SCALE GENOMIC DNA]</scope>
    <source>
        <strain evidence="1 3">LMG 26154</strain>
    </source>
</reference>
<dbReference type="Proteomes" id="UP000289193">
    <property type="component" value="Unassembled WGS sequence"/>
</dbReference>
<dbReference type="Pfam" id="PF13489">
    <property type="entry name" value="Methyltransf_23"/>
    <property type="match status" value="1"/>
</dbReference>
<protein>
    <submittedName>
        <fullName evidence="1">Glycosyltransferase / methyltransferase</fullName>
    </submittedName>
</protein>
<reference evidence="2 4" key="1">
    <citation type="submission" date="2017-10" db="EMBL/GenBank/DDBJ databases">
        <title>Genomics of the genus Arcobacter.</title>
        <authorList>
            <person name="Perez-Cataluna A."/>
            <person name="Figueras M.J."/>
        </authorList>
    </citation>
    <scope>NUCLEOTIDE SEQUENCE [LARGE SCALE GENOMIC DNA]</scope>
    <source>
        <strain evidence="2 4">CECT 7835</strain>
    </source>
</reference>
<dbReference type="KEGG" id="hbv:ABIV_2477"/>
<dbReference type="EMBL" id="PDKM01000003">
    <property type="protein sequence ID" value="RXK09954.1"/>
    <property type="molecule type" value="Genomic_DNA"/>
</dbReference>
<dbReference type="RefSeq" id="WP_114840230.1">
    <property type="nucleotide sequence ID" value="NZ_CP031217.1"/>
</dbReference>
<keyword evidence="4" id="KW-1185">Reference proteome</keyword>
<proteinExistence type="predicted"/>
<dbReference type="CDD" id="cd02440">
    <property type="entry name" value="AdoMet_MTases"/>
    <property type="match status" value="1"/>
</dbReference>
<dbReference type="Gene3D" id="3.40.50.150">
    <property type="entry name" value="Vaccinia Virus protein VP39"/>
    <property type="match status" value="1"/>
</dbReference>
<gene>
    <name evidence="1" type="ORF">ABIV_2477</name>
    <name evidence="2" type="ORF">CRV05_06110</name>
</gene>
<keyword evidence="1" id="KW-0808">Transferase</keyword>